<evidence type="ECO:0000256" key="6">
    <source>
        <dbReference type="ARBA" id="ARBA00022723"/>
    </source>
</evidence>
<keyword evidence="13" id="KW-1185">Reference proteome</keyword>
<protein>
    <recommendedName>
        <fullName evidence="14">Cytochrome P450</fullName>
    </recommendedName>
</protein>
<evidence type="ECO:0008006" key="14">
    <source>
        <dbReference type="Google" id="ProtNLM"/>
    </source>
</evidence>
<dbReference type="GO" id="GO:0005506">
    <property type="term" value="F:iron ion binding"/>
    <property type="evidence" value="ECO:0007669"/>
    <property type="project" value="InterPro"/>
</dbReference>
<evidence type="ECO:0000256" key="10">
    <source>
        <dbReference type="ARBA" id="ARBA00023033"/>
    </source>
</evidence>
<accession>A0AA41V9K3</accession>
<comment type="caution">
    <text evidence="12">The sequence shown here is derived from an EMBL/GenBank/DDBJ whole genome shotgun (WGS) entry which is preliminary data.</text>
</comment>
<keyword evidence="8" id="KW-0560">Oxidoreductase</keyword>
<comment type="subcellular location">
    <subcellularLocation>
        <location evidence="2">Membrane</location>
        <topology evidence="2">Single-pass membrane protein</topology>
    </subcellularLocation>
</comment>
<evidence type="ECO:0000256" key="11">
    <source>
        <dbReference type="ARBA" id="ARBA00023136"/>
    </source>
</evidence>
<keyword evidence="11" id="KW-0472">Membrane</keyword>
<dbReference type="GO" id="GO:0033075">
    <property type="term" value="P:isoquinoline alkaloid biosynthetic process"/>
    <property type="evidence" value="ECO:0007669"/>
    <property type="project" value="UniProtKB-ARBA"/>
</dbReference>
<organism evidence="12 13">
    <name type="scientific">Papaver nudicaule</name>
    <name type="common">Iceland poppy</name>
    <dbReference type="NCBI Taxonomy" id="74823"/>
    <lineage>
        <taxon>Eukaryota</taxon>
        <taxon>Viridiplantae</taxon>
        <taxon>Streptophyta</taxon>
        <taxon>Embryophyta</taxon>
        <taxon>Tracheophyta</taxon>
        <taxon>Spermatophyta</taxon>
        <taxon>Magnoliopsida</taxon>
        <taxon>Ranunculales</taxon>
        <taxon>Papaveraceae</taxon>
        <taxon>Papaveroideae</taxon>
        <taxon>Papaver</taxon>
    </lineage>
</organism>
<dbReference type="AlphaFoldDB" id="A0AA41V9K3"/>
<dbReference type="EMBL" id="JAJJMA010164706">
    <property type="protein sequence ID" value="MCL7036141.1"/>
    <property type="molecule type" value="Genomic_DNA"/>
</dbReference>
<keyword evidence="10" id="KW-0503">Monooxygenase</keyword>
<keyword evidence="5" id="KW-0812">Transmembrane</keyword>
<dbReference type="PANTHER" id="PTHR47953:SF19">
    <property type="entry name" value="OS06G0641600 PROTEIN"/>
    <property type="match status" value="1"/>
</dbReference>
<evidence type="ECO:0000313" key="12">
    <source>
        <dbReference type="EMBL" id="MCL7036141.1"/>
    </source>
</evidence>
<dbReference type="GO" id="GO:0004497">
    <property type="term" value="F:monooxygenase activity"/>
    <property type="evidence" value="ECO:0007669"/>
    <property type="project" value="UniProtKB-KW"/>
</dbReference>
<evidence type="ECO:0000256" key="8">
    <source>
        <dbReference type="ARBA" id="ARBA00023002"/>
    </source>
</evidence>
<keyword evidence="4" id="KW-0349">Heme</keyword>
<dbReference type="PANTHER" id="PTHR47953">
    <property type="entry name" value="OS08G0105600 PROTEIN"/>
    <property type="match status" value="1"/>
</dbReference>
<reference evidence="12" key="1">
    <citation type="submission" date="2022-03" db="EMBL/GenBank/DDBJ databases">
        <title>A functionally conserved STORR gene fusion in Papaver species that diverged 16.8 million years ago.</title>
        <authorList>
            <person name="Catania T."/>
        </authorList>
    </citation>
    <scope>NUCLEOTIDE SEQUENCE</scope>
    <source>
        <strain evidence="12">S-191538</strain>
    </source>
</reference>
<keyword evidence="6" id="KW-0479">Metal-binding</keyword>
<evidence type="ECO:0000256" key="3">
    <source>
        <dbReference type="ARBA" id="ARBA00010617"/>
    </source>
</evidence>
<dbReference type="SUPFAM" id="SSF48264">
    <property type="entry name" value="Cytochrome P450"/>
    <property type="match status" value="1"/>
</dbReference>
<dbReference type="GO" id="GO:0016020">
    <property type="term" value="C:membrane"/>
    <property type="evidence" value="ECO:0007669"/>
    <property type="project" value="UniProtKB-SubCell"/>
</dbReference>
<dbReference type="Pfam" id="PF00067">
    <property type="entry name" value="p450"/>
    <property type="match status" value="1"/>
</dbReference>
<comment type="cofactor">
    <cofactor evidence="1">
        <name>heme</name>
        <dbReference type="ChEBI" id="CHEBI:30413"/>
    </cofactor>
</comment>
<name>A0AA41V9K3_PAPNU</name>
<dbReference type="GO" id="GO:0016705">
    <property type="term" value="F:oxidoreductase activity, acting on paired donors, with incorporation or reduction of molecular oxygen"/>
    <property type="evidence" value="ECO:0007669"/>
    <property type="project" value="InterPro"/>
</dbReference>
<evidence type="ECO:0000313" key="13">
    <source>
        <dbReference type="Proteomes" id="UP001177140"/>
    </source>
</evidence>
<keyword evidence="7" id="KW-1133">Transmembrane helix</keyword>
<evidence type="ECO:0000256" key="7">
    <source>
        <dbReference type="ARBA" id="ARBA00022989"/>
    </source>
</evidence>
<dbReference type="Proteomes" id="UP001177140">
    <property type="component" value="Unassembled WGS sequence"/>
</dbReference>
<dbReference type="InterPro" id="IPR036396">
    <property type="entry name" value="Cyt_P450_sf"/>
</dbReference>
<sequence length="169" mass="19556">MKKLLMLELLSSKRVQSFRYIREEEVTNLIQRFSLVLGSSINFSERIFAFTTDVTSRAAFGKKCKDKESFVSCMHEIVKLAGGFDICDMFPSVKFLRLVSRMKHKLEESSQEMDKIIDNIIMDHRGSPTRETKMAHEFEEDLVDVLIRVQGNHEFEPALTTENIKATIM</sequence>
<feature type="non-terminal residue" evidence="12">
    <location>
        <position position="169"/>
    </location>
</feature>
<evidence type="ECO:0000256" key="9">
    <source>
        <dbReference type="ARBA" id="ARBA00023004"/>
    </source>
</evidence>
<gene>
    <name evidence="12" type="ORF">MKW94_011143</name>
</gene>
<evidence type="ECO:0000256" key="5">
    <source>
        <dbReference type="ARBA" id="ARBA00022692"/>
    </source>
</evidence>
<dbReference type="GO" id="GO:0020037">
    <property type="term" value="F:heme binding"/>
    <property type="evidence" value="ECO:0007669"/>
    <property type="project" value="InterPro"/>
</dbReference>
<proteinExistence type="inferred from homology"/>
<comment type="similarity">
    <text evidence="3">Belongs to the cytochrome P450 family.</text>
</comment>
<dbReference type="InterPro" id="IPR001128">
    <property type="entry name" value="Cyt_P450"/>
</dbReference>
<evidence type="ECO:0000256" key="1">
    <source>
        <dbReference type="ARBA" id="ARBA00001971"/>
    </source>
</evidence>
<evidence type="ECO:0000256" key="2">
    <source>
        <dbReference type="ARBA" id="ARBA00004167"/>
    </source>
</evidence>
<keyword evidence="9" id="KW-0408">Iron</keyword>
<evidence type="ECO:0000256" key="4">
    <source>
        <dbReference type="ARBA" id="ARBA00022617"/>
    </source>
</evidence>
<dbReference type="Gene3D" id="1.10.630.10">
    <property type="entry name" value="Cytochrome P450"/>
    <property type="match status" value="1"/>
</dbReference>
<dbReference type="InterPro" id="IPR052306">
    <property type="entry name" value="CYP450_71D"/>
</dbReference>